<dbReference type="RefSeq" id="WP_013796221.1">
    <property type="nucleotide sequence ID" value="NC_015559.1"/>
</dbReference>
<dbReference type="InterPro" id="IPR026533">
    <property type="entry name" value="NTPase/PRRC1"/>
</dbReference>
<dbReference type="NCBIfam" id="NF003459">
    <property type="entry name" value="PRK05074.1"/>
    <property type="match status" value="1"/>
</dbReference>
<keyword evidence="7 11" id="KW-0464">Manganese</keyword>
<dbReference type="InterPro" id="IPR029001">
    <property type="entry name" value="ITPase-like_fam"/>
</dbReference>
<name>F6D006_MARPP</name>
<keyword evidence="14" id="KW-1185">Reference proteome</keyword>
<dbReference type="HAMAP" id="MF_00648">
    <property type="entry name" value="Non_canon_purine_NTPase_YjjX"/>
    <property type="match status" value="1"/>
</dbReference>
<protein>
    <recommendedName>
        <fullName evidence="11">Inosine/xanthosine triphosphatase</fullName>
        <shortName evidence="11">ITPase/XTPase</shortName>
        <ecNumber evidence="11">3.6.1.73</ecNumber>
    </recommendedName>
    <alternativeName>
        <fullName evidence="11">Non-canonical purine NTP phosphatase</fullName>
    </alternativeName>
    <alternativeName>
        <fullName evidence="11">Non-standard purine NTP phosphatase</fullName>
    </alternativeName>
    <alternativeName>
        <fullName evidence="11">Nucleoside-triphosphate phosphatase</fullName>
        <shortName evidence="11">NTPase</shortName>
    </alternativeName>
</protein>
<evidence type="ECO:0000313" key="13">
    <source>
        <dbReference type="EMBL" id="AEF54746.1"/>
    </source>
</evidence>
<feature type="binding site" evidence="11">
    <location>
        <begin position="11"/>
        <end position="16"/>
    </location>
    <ligand>
        <name>substrate</name>
    </ligand>
</feature>
<comment type="catalytic activity">
    <reaction evidence="9 11">
        <text>XTP + H2O = XDP + phosphate + H(+)</text>
        <dbReference type="Rhea" id="RHEA:28406"/>
        <dbReference type="ChEBI" id="CHEBI:15377"/>
        <dbReference type="ChEBI" id="CHEBI:15378"/>
        <dbReference type="ChEBI" id="CHEBI:43474"/>
        <dbReference type="ChEBI" id="CHEBI:59884"/>
        <dbReference type="ChEBI" id="CHEBI:61314"/>
        <dbReference type="EC" id="3.6.1.73"/>
    </reaction>
</comment>
<keyword evidence="3 11" id="KW-0547">Nucleotide-binding</keyword>
<dbReference type="EC" id="3.6.1.73" evidence="11"/>
<comment type="function">
    <text evidence="11">Phosphatase that hydrolyzes non-canonical purine nucleotides such as XTP and ITP to their respective diphosphate derivatives. Probably excludes non-canonical purines from DNA/RNA precursor pool, thus preventing their incorporation into DNA/RNA and avoiding chromosomal lesions.</text>
</comment>
<dbReference type="GO" id="GO:0000166">
    <property type="term" value="F:nucleotide binding"/>
    <property type="evidence" value="ECO:0007669"/>
    <property type="project" value="UniProtKB-KW"/>
</dbReference>
<dbReference type="PANTHER" id="PTHR34699:SF2">
    <property type="entry name" value="NON-CANONICAL PURINE NTP PHOSPHATASE_PRRC1 DOMAIN-CONTAINING PROTEIN"/>
    <property type="match status" value="1"/>
</dbReference>
<evidence type="ECO:0000256" key="8">
    <source>
        <dbReference type="ARBA" id="ARBA00048174"/>
    </source>
</evidence>
<dbReference type="EMBL" id="CP002771">
    <property type="protein sequence ID" value="AEF54746.1"/>
    <property type="molecule type" value="Genomic_DNA"/>
</dbReference>
<dbReference type="KEGG" id="mpc:Mar181_1708"/>
<evidence type="ECO:0000256" key="3">
    <source>
        <dbReference type="ARBA" id="ARBA00022741"/>
    </source>
</evidence>
<feature type="domain" description="Non-canonical purine NTP phosphatase/PRRC1" evidence="12">
    <location>
        <begin position="10"/>
        <end position="175"/>
    </location>
</feature>
<comment type="cofactor">
    <cofactor evidence="1">
        <name>Mn(2+)</name>
        <dbReference type="ChEBI" id="CHEBI:29035"/>
    </cofactor>
</comment>
<evidence type="ECO:0000256" key="7">
    <source>
        <dbReference type="ARBA" id="ARBA00023211"/>
    </source>
</evidence>
<sequence length="181" mass="19957">MTSVIRIQVGSSNPVKVAAAKQAFEQCHPDHIIHCEGRSAPSGVADQPMTESETRLGAVNRALTCQQDDINQQFDFYISMEGGVDQFEEGAATFAYIAIVDQNDTQHIGRTANLPLPDQIFKRLQNREELGPIMDEVFNTQNIRQKGGAIGLFTNHAATRQSVYSQAIILALAPILHPQHF</sequence>
<comment type="cofactor">
    <cofactor evidence="11">
        <name>Mg(2+)</name>
        <dbReference type="ChEBI" id="CHEBI:18420"/>
    </cofactor>
    <cofactor evidence="11">
        <name>Mn(2+)</name>
        <dbReference type="ChEBI" id="CHEBI:29035"/>
    </cofactor>
    <text evidence="11">Binds 1 divalent metal cation per subunit; can use either Mg(2+) or Mn(2+).</text>
</comment>
<evidence type="ECO:0000256" key="4">
    <source>
        <dbReference type="ARBA" id="ARBA00022801"/>
    </source>
</evidence>
<dbReference type="Gene3D" id="3.90.950.10">
    <property type="match status" value="1"/>
</dbReference>
<keyword evidence="6 11" id="KW-0546">Nucleotide metabolism</keyword>
<evidence type="ECO:0000256" key="2">
    <source>
        <dbReference type="ARBA" id="ARBA00022723"/>
    </source>
</evidence>
<evidence type="ECO:0000256" key="6">
    <source>
        <dbReference type="ARBA" id="ARBA00023080"/>
    </source>
</evidence>
<comment type="catalytic activity">
    <reaction evidence="8 11">
        <text>ITP + H2O = IDP + phosphate + H(+)</text>
        <dbReference type="Rhea" id="RHEA:28330"/>
        <dbReference type="ChEBI" id="CHEBI:15377"/>
        <dbReference type="ChEBI" id="CHEBI:15378"/>
        <dbReference type="ChEBI" id="CHEBI:43474"/>
        <dbReference type="ChEBI" id="CHEBI:58280"/>
        <dbReference type="ChEBI" id="CHEBI:61402"/>
        <dbReference type="EC" id="3.6.1.73"/>
    </reaction>
</comment>
<evidence type="ECO:0000259" key="12">
    <source>
        <dbReference type="Pfam" id="PF01931"/>
    </source>
</evidence>
<dbReference type="NCBIfam" id="TIGR00258">
    <property type="entry name" value="inosine/xanthosine triphosphatase"/>
    <property type="match status" value="1"/>
</dbReference>
<accession>F6D006</accession>
<dbReference type="FunFam" id="3.90.950.10:FF:000002">
    <property type="entry name" value="Inosine/xanthosine triphosphatase"/>
    <property type="match status" value="1"/>
</dbReference>
<dbReference type="GO" id="GO:0006772">
    <property type="term" value="P:thiamine metabolic process"/>
    <property type="evidence" value="ECO:0007669"/>
    <property type="project" value="TreeGrafter"/>
</dbReference>
<dbReference type="Proteomes" id="UP000009230">
    <property type="component" value="Chromosome"/>
</dbReference>
<dbReference type="SUPFAM" id="SSF52972">
    <property type="entry name" value="ITPase-like"/>
    <property type="match status" value="1"/>
</dbReference>
<feature type="binding site" evidence="11">
    <location>
        <position position="73"/>
    </location>
    <ligand>
        <name>Mg(2+)</name>
        <dbReference type="ChEBI" id="CHEBI:18420"/>
    </ligand>
</feature>
<keyword evidence="5 11" id="KW-0460">Magnesium</keyword>
<keyword evidence="2 11" id="KW-0479">Metal-binding</keyword>
<evidence type="ECO:0000313" key="14">
    <source>
        <dbReference type="Proteomes" id="UP000009230"/>
    </source>
</evidence>
<organism evidence="13 14">
    <name type="scientific">Marinomonas posidonica (strain CECT 7376 / NCIMB 14433 / IVIA-Po-181)</name>
    <dbReference type="NCBI Taxonomy" id="491952"/>
    <lineage>
        <taxon>Bacteria</taxon>
        <taxon>Pseudomonadati</taxon>
        <taxon>Pseudomonadota</taxon>
        <taxon>Gammaproteobacteria</taxon>
        <taxon>Oceanospirillales</taxon>
        <taxon>Oceanospirillaceae</taxon>
        <taxon>Marinomonas</taxon>
    </lineage>
</organism>
<evidence type="ECO:0000256" key="5">
    <source>
        <dbReference type="ARBA" id="ARBA00022842"/>
    </source>
</evidence>
<dbReference type="Pfam" id="PF01931">
    <property type="entry name" value="NTPase_I-T"/>
    <property type="match status" value="1"/>
</dbReference>
<dbReference type="GO" id="GO:0046872">
    <property type="term" value="F:metal ion binding"/>
    <property type="evidence" value="ECO:0007669"/>
    <property type="project" value="UniProtKB-KW"/>
</dbReference>
<reference evidence="13 14" key="1">
    <citation type="journal article" date="2012" name="Stand. Genomic Sci.">
        <title>Complete genome sequence of Marinomonas posidonica type strain (IVIA-Po-181(T)).</title>
        <authorList>
            <person name="Lucas-Elio P."/>
            <person name="Goodwin L."/>
            <person name="Woyke T."/>
            <person name="Pitluck S."/>
            <person name="Nolan M."/>
            <person name="Kyrpides N.C."/>
            <person name="Detter J.C."/>
            <person name="Copeland A."/>
            <person name="Lu M."/>
            <person name="Bruce D."/>
            <person name="Detter C."/>
            <person name="Tapia R."/>
            <person name="Han S."/>
            <person name="Land M.L."/>
            <person name="Ivanova N."/>
            <person name="Mikhailova N."/>
            <person name="Johnston A.W."/>
            <person name="Sanchez-Amat A."/>
        </authorList>
    </citation>
    <scope>NUCLEOTIDE SEQUENCE [LARGE SCALE GENOMIC DNA]</scope>
    <source>
        <strain evidence="14">CECT 7376 / NCIMB 14433 / IVIA-Po-181</strain>
    </source>
</reference>
<evidence type="ECO:0000256" key="11">
    <source>
        <dbReference type="HAMAP-Rule" id="MF_00648"/>
    </source>
</evidence>
<evidence type="ECO:0000256" key="10">
    <source>
        <dbReference type="ARBA" id="ARBA00060855"/>
    </source>
</evidence>
<dbReference type="GO" id="GO:0103023">
    <property type="term" value="F:ITPase activity"/>
    <property type="evidence" value="ECO:0007669"/>
    <property type="project" value="UniProtKB-EC"/>
</dbReference>
<evidence type="ECO:0000256" key="9">
    <source>
        <dbReference type="ARBA" id="ARBA00048781"/>
    </source>
</evidence>
<dbReference type="AlphaFoldDB" id="F6D006"/>
<evidence type="ECO:0000256" key="1">
    <source>
        <dbReference type="ARBA" id="ARBA00001936"/>
    </source>
</evidence>
<gene>
    <name evidence="13" type="ordered locus">Mar181_1708</name>
</gene>
<dbReference type="eggNOG" id="COG1986">
    <property type="taxonomic scope" value="Bacteria"/>
</dbReference>
<dbReference type="GO" id="GO:0009117">
    <property type="term" value="P:nucleotide metabolic process"/>
    <property type="evidence" value="ECO:0007669"/>
    <property type="project" value="UniProtKB-KW"/>
</dbReference>
<comment type="subunit">
    <text evidence="11">Homodimer.</text>
</comment>
<proteinExistence type="inferred from homology"/>
<dbReference type="InterPro" id="IPR002786">
    <property type="entry name" value="Non_canon_purine_NTPase"/>
</dbReference>
<dbReference type="PANTHER" id="PTHR34699">
    <property type="match status" value="1"/>
</dbReference>
<dbReference type="STRING" id="491952.Mar181_1708"/>
<comment type="similarity">
    <text evidence="10 11">Belongs to the YjjX NTPase family.</text>
</comment>
<keyword evidence="4 11" id="KW-0378">Hydrolase</keyword>
<comment type="caution">
    <text evidence="11">Lacks conserved residue(s) required for the propagation of feature annotation.</text>
</comment>
<dbReference type="InterPro" id="IPR050299">
    <property type="entry name" value="YjjX_NTPase"/>
</dbReference>
<dbReference type="HOGENOM" id="CLU_087417_1_0_6"/>